<feature type="region of interest" description="Disordered" evidence="1">
    <location>
        <begin position="1"/>
        <end position="32"/>
    </location>
</feature>
<comment type="caution">
    <text evidence="2">The sequence shown here is derived from an EMBL/GenBank/DDBJ whole genome shotgun (WGS) entry which is preliminary data.</text>
</comment>
<feature type="compositionally biased region" description="Basic residues" evidence="1">
    <location>
        <begin position="59"/>
        <end position="68"/>
    </location>
</feature>
<accession>A0A565BLZ7</accession>
<reference evidence="2" key="1">
    <citation type="submission" date="2019-07" db="EMBL/GenBank/DDBJ databases">
        <authorList>
            <person name="Dittberner H."/>
        </authorList>
    </citation>
    <scope>NUCLEOTIDE SEQUENCE [LARGE SCALE GENOMIC DNA]</scope>
</reference>
<organism evidence="2 3">
    <name type="scientific">Arabis nemorensis</name>
    <dbReference type="NCBI Taxonomy" id="586526"/>
    <lineage>
        <taxon>Eukaryota</taxon>
        <taxon>Viridiplantae</taxon>
        <taxon>Streptophyta</taxon>
        <taxon>Embryophyta</taxon>
        <taxon>Tracheophyta</taxon>
        <taxon>Spermatophyta</taxon>
        <taxon>Magnoliopsida</taxon>
        <taxon>eudicotyledons</taxon>
        <taxon>Gunneridae</taxon>
        <taxon>Pentapetalae</taxon>
        <taxon>rosids</taxon>
        <taxon>malvids</taxon>
        <taxon>Brassicales</taxon>
        <taxon>Brassicaceae</taxon>
        <taxon>Arabideae</taxon>
        <taxon>Arabis</taxon>
    </lineage>
</organism>
<dbReference type="Proteomes" id="UP000489600">
    <property type="component" value="Unassembled WGS sequence"/>
</dbReference>
<feature type="region of interest" description="Disordered" evidence="1">
    <location>
        <begin position="47"/>
        <end position="68"/>
    </location>
</feature>
<proteinExistence type="predicted"/>
<dbReference type="AlphaFoldDB" id="A0A565BLZ7"/>
<sequence>MKDAIKAGNAMTWRPDPKQTVSDNEPLSKVDNPFSFGSTEKGFGFYDAGPSGIKGKGGNPRKRPYKRRHKQIPRDFRVVVTTEVGNA</sequence>
<dbReference type="EMBL" id="CABITT030000004">
    <property type="protein sequence ID" value="VVB02229.1"/>
    <property type="molecule type" value="Genomic_DNA"/>
</dbReference>
<evidence type="ECO:0000313" key="3">
    <source>
        <dbReference type="Proteomes" id="UP000489600"/>
    </source>
</evidence>
<keyword evidence="3" id="KW-1185">Reference proteome</keyword>
<evidence type="ECO:0000256" key="1">
    <source>
        <dbReference type="SAM" id="MobiDB-lite"/>
    </source>
</evidence>
<evidence type="ECO:0000313" key="2">
    <source>
        <dbReference type="EMBL" id="VVB02229.1"/>
    </source>
</evidence>
<protein>
    <submittedName>
        <fullName evidence="2">Uncharacterized protein</fullName>
    </submittedName>
</protein>
<gene>
    <name evidence="2" type="ORF">ANE_LOCUS12673</name>
</gene>
<name>A0A565BLZ7_9BRAS</name>